<dbReference type="Proteomes" id="UP000321157">
    <property type="component" value="Unassembled WGS sequence"/>
</dbReference>
<dbReference type="EMBL" id="BJXX01000174">
    <property type="protein sequence ID" value="GEN36271.1"/>
    <property type="molecule type" value="Genomic_DNA"/>
</dbReference>
<feature type="transmembrane region" description="Helical" evidence="1">
    <location>
        <begin position="6"/>
        <end position="25"/>
    </location>
</feature>
<comment type="caution">
    <text evidence="2">The sequence shown here is derived from an EMBL/GenBank/DDBJ whole genome shotgun (WGS) entry which is preliminary data.</text>
</comment>
<dbReference type="AlphaFoldDB" id="A0A511VCY2"/>
<sequence>MLDISWIHLMVLILASFRLTHLIVFDEIASFIRQPFLTITYEEDAAGRVVRHMEVKGTGLRYWIGSLLSCYWCMGIWSSLLLVVLYWLYPVTFPLLIVLAVAGAAAIIETKLF</sequence>
<keyword evidence="1" id="KW-1133">Transmembrane helix</keyword>
<evidence type="ECO:0000256" key="1">
    <source>
        <dbReference type="SAM" id="Phobius"/>
    </source>
</evidence>
<gene>
    <name evidence="2" type="ORF">ADA01nite_37310</name>
</gene>
<protein>
    <submittedName>
        <fullName evidence="2">Membrane protein</fullName>
    </submittedName>
</protein>
<keyword evidence="1" id="KW-0472">Membrane</keyword>
<name>A0A511VCY2_9BACL</name>
<dbReference type="Pfam" id="PF07098">
    <property type="entry name" value="DUF1360"/>
    <property type="match status" value="1"/>
</dbReference>
<feature type="transmembrane region" description="Helical" evidence="1">
    <location>
        <begin position="60"/>
        <end position="80"/>
    </location>
</feature>
<accession>A0A511VCY2</accession>
<keyword evidence="3" id="KW-1185">Reference proteome</keyword>
<evidence type="ECO:0000313" key="3">
    <source>
        <dbReference type="Proteomes" id="UP000321157"/>
    </source>
</evidence>
<dbReference type="OrthoDB" id="4722315at2"/>
<organism evidence="2 3">
    <name type="scientific">Aneurinibacillus danicus</name>
    <dbReference type="NCBI Taxonomy" id="267746"/>
    <lineage>
        <taxon>Bacteria</taxon>
        <taxon>Bacillati</taxon>
        <taxon>Bacillota</taxon>
        <taxon>Bacilli</taxon>
        <taxon>Bacillales</taxon>
        <taxon>Paenibacillaceae</taxon>
        <taxon>Aneurinibacillus group</taxon>
        <taxon>Aneurinibacillus</taxon>
    </lineage>
</organism>
<dbReference type="RefSeq" id="WP_146811910.1">
    <property type="nucleotide sequence ID" value="NZ_BJXX01000174.1"/>
</dbReference>
<proteinExistence type="predicted"/>
<keyword evidence="1" id="KW-0812">Transmembrane</keyword>
<reference evidence="2 3" key="1">
    <citation type="submission" date="2019-07" db="EMBL/GenBank/DDBJ databases">
        <title>Whole genome shotgun sequence of Aneurinibacillus danicus NBRC 102444.</title>
        <authorList>
            <person name="Hosoyama A."/>
            <person name="Uohara A."/>
            <person name="Ohji S."/>
            <person name="Ichikawa N."/>
        </authorList>
    </citation>
    <scope>NUCLEOTIDE SEQUENCE [LARGE SCALE GENOMIC DNA]</scope>
    <source>
        <strain evidence="2 3">NBRC 102444</strain>
    </source>
</reference>
<evidence type="ECO:0000313" key="2">
    <source>
        <dbReference type="EMBL" id="GEN36271.1"/>
    </source>
</evidence>
<feature type="transmembrane region" description="Helical" evidence="1">
    <location>
        <begin position="86"/>
        <end position="108"/>
    </location>
</feature>
<dbReference type="InterPro" id="IPR010773">
    <property type="entry name" value="Mycophage_PG1_Gp7"/>
</dbReference>